<evidence type="ECO:0000256" key="6">
    <source>
        <dbReference type="ARBA" id="ARBA00022692"/>
    </source>
</evidence>
<dbReference type="PANTHER" id="PTHR45569:SF1">
    <property type="entry name" value="SENSOR PROTEIN KDPD"/>
    <property type="match status" value="1"/>
</dbReference>
<dbReference type="AlphaFoldDB" id="A0A1G5Q9C5"/>
<dbReference type="PRINTS" id="PR00344">
    <property type="entry name" value="BCTRLSENSOR"/>
</dbReference>
<keyword evidence="4" id="KW-0597">Phosphoprotein</keyword>
<evidence type="ECO:0000256" key="5">
    <source>
        <dbReference type="ARBA" id="ARBA00022679"/>
    </source>
</evidence>
<accession>A0A1G5Q9C5</accession>
<feature type="transmembrane region" description="Helical" evidence="13">
    <location>
        <begin position="48"/>
        <end position="65"/>
    </location>
</feature>
<evidence type="ECO:0000313" key="15">
    <source>
        <dbReference type="EMBL" id="SCZ58453.1"/>
    </source>
</evidence>
<dbReference type="InterPro" id="IPR038318">
    <property type="entry name" value="KdpD_sf"/>
</dbReference>
<dbReference type="Pfam" id="PF13493">
    <property type="entry name" value="DUF4118"/>
    <property type="match status" value="1"/>
</dbReference>
<dbReference type="OrthoDB" id="9806130at2"/>
<keyword evidence="9" id="KW-0067">ATP-binding</keyword>
<dbReference type="InterPro" id="IPR005467">
    <property type="entry name" value="His_kinase_dom"/>
</dbReference>
<dbReference type="SMART" id="SM00388">
    <property type="entry name" value="HisKA"/>
    <property type="match status" value="1"/>
</dbReference>
<dbReference type="InterPro" id="IPR036097">
    <property type="entry name" value="HisK_dim/P_sf"/>
</dbReference>
<dbReference type="Pfam" id="PF02518">
    <property type="entry name" value="HATPase_c"/>
    <property type="match status" value="1"/>
</dbReference>
<evidence type="ECO:0000256" key="11">
    <source>
        <dbReference type="ARBA" id="ARBA00023012"/>
    </source>
</evidence>
<dbReference type="Pfam" id="PF00512">
    <property type="entry name" value="HisKA"/>
    <property type="match status" value="1"/>
</dbReference>
<evidence type="ECO:0000256" key="4">
    <source>
        <dbReference type="ARBA" id="ARBA00022553"/>
    </source>
</evidence>
<dbReference type="Proteomes" id="UP000199648">
    <property type="component" value="Unassembled WGS sequence"/>
</dbReference>
<dbReference type="Gene3D" id="3.30.565.10">
    <property type="entry name" value="Histidine kinase-like ATPase, C-terminal domain"/>
    <property type="match status" value="1"/>
</dbReference>
<evidence type="ECO:0000256" key="9">
    <source>
        <dbReference type="ARBA" id="ARBA00022840"/>
    </source>
</evidence>
<organism evidence="15 16">
    <name type="scientific">Thiohalomonas denitrificans</name>
    <dbReference type="NCBI Taxonomy" id="415747"/>
    <lineage>
        <taxon>Bacteria</taxon>
        <taxon>Pseudomonadati</taxon>
        <taxon>Pseudomonadota</taxon>
        <taxon>Gammaproteobacteria</taxon>
        <taxon>Thiohalomonadales</taxon>
        <taxon>Thiohalomonadaceae</taxon>
        <taxon>Thiohalomonas</taxon>
    </lineage>
</organism>
<keyword evidence="6 13" id="KW-0812">Transmembrane</keyword>
<keyword evidence="8" id="KW-0418">Kinase</keyword>
<dbReference type="STRING" id="415747.SAMN03097708_01709"/>
<dbReference type="InterPro" id="IPR003661">
    <property type="entry name" value="HisK_dim/P_dom"/>
</dbReference>
<dbReference type="PROSITE" id="PS50109">
    <property type="entry name" value="HIS_KIN"/>
    <property type="match status" value="1"/>
</dbReference>
<dbReference type="Gene3D" id="1.10.287.130">
    <property type="match status" value="1"/>
</dbReference>
<feature type="transmembrane region" description="Helical" evidence="13">
    <location>
        <begin position="100"/>
        <end position="118"/>
    </location>
</feature>
<dbReference type="EC" id="2.7.13.3" evidence="3"/>
<dbReference type="GO" id="GO:0000155">
    <property type="term" value="F:phosphorelay sensor kinase activity"/>
    <property type="evidence" value="ECO:0007669"/>
    <property type="project" value="InterPro"/>
</dbReference>
<dbReference type="SUPFAM" id="SSF55874">
    <property type="entry name" value="ATPase domain of HSP90 chaperone/DNA topoisomerase II/histidine kinase"/>
    <property type="match status" value="1"/>
</dbReference>
<reference evidence="15 16" key="1">
    <citation type="submission" date="2016-10" db="EMBL/GenBank/DDBJ databases">
        <authorList>
            <person name="de Groot N.N."/>
        </authorList>
    </citation>
    <scope>NUCLEOTIDE SEQUENCE [LARGE SCALE GENOMIC DNA]</scope>
    <source>
        <strain evidence="15 16">HLD2</strain>
    </source>
</reference>
<dbReference type="Gene3D" id="3.30.450.40">
    <property type="match status" value="1"/>
</dbReference>
<dbReference type="EMBL" id="FMWD01000004">
    <property type="protein sequence ID" value="SCZ58453.1"/>
    <property type="molecule type" value="Genomic_DNA"/>
</dbReference>
<evidence type="ECO:0000256" key="2">
    <source>
        <dbReference type="ARBA" id="ARBA00004141"/>
    </source>
</evidence>
<dbReference type="Gene3D" id="1.20.120.620">
    <property type="entry name" value="Backbone structure of the membrane domain of e. Coli histidine kinase receptor kdpd"/>
    <property type="match status" value="1"/>
</dbReference>
<keyword evidence="10 13" id="KW-1133">Transmembrane helix</keyword>
<evidence type="ECO:0000256" key="3">
    <source>
        <dbReference type="ARBA" id="ARBA00012438"/>
    </source>
</evidence>
<dbReference type="CDD" id="cd00082">
    <property type="entry name" value="HisKA"/>
    <property type="match status" value="1"/>
</dbReference>
<evidence type="ECO:0000256" key="10">
    <source>
        <dbReference type="ARBA" id="ARBA00022989"/>
    </source>
</evidence>
<evidence type="ECO:0000259" key="14">
    <source>
        <dbReference type="PROSITE" id="PS50109"/>
    </source>
</evidence>
<protein>
    <recommendedName>
        <fullName evidence="3">histidine kinase</fullName>
        <ecNumber evidence="3">2.7.13.3</ecNumber>
    </recommendedName>
</protein>
<dbReference type="GO" id="GO:0005524">
    <property type="term" value="F:ATP binding"/>
    <property type="evidence" value="ECO:0007669"/>
    <property type="project" value="UniProtKB-KW"/>
</dbReference>
<gene>
    <name evidence="15" type="ORF">SAMN03097708_01709</name>
</gene>
<dbReference type="SUPFAM" id="SSF47384">
    <property type="entry name" value="Homodimeric domain of signal transducing histidine kinase"/>
    <property type="match status" value="1"/>
</dbReference>
<comment type="catalytic activity">
    <reaction evidence="1">
        <text>ATP + protein L-histidine = ADP + protein N-phospho-L-histidine.</text>
        <dbReference type="EC" id="2.7.13.3"/>
    </reaction>
</comment>
<dbReference type="InterPro" id="IPR003594">
    <property type="entry name" value="HATPase_dom"/>
</dbReference>
<dbReference type="PANTHER" id="PTHR45569">
    <property type="entry name" value="SENSOR PROTEIN KDPD"/>
    <property type="match status" value="1"/>
</dbReference>
<sequence length="505" mass="54275">MPETTTRSPYSTELPPVRPGLRAYLWAAFGVAGAMVCAFLLHRFVPHANLSLVFLTGVLIIAAKWGLGPSLFAGVASFLAFNFFFTTPFYTFAVNHDGDVATLLLFLITAALTGQLAARMHDEIAKKQAGIRRITALYGFAKRMTAAPDANSVLKELTRHLYHFLESPVAVLLPDTEGKLKVSGGWPSLNGIPLPLDRLEAAWKVDASPPACRGVSFLTLGTARGPVGLVAVQREPLTSEEEDQARALCDQAAIAIERTGLVTDLEEARLISETEQLRSALLSSVSHDLRTPLSSIIGSSSTLLEYSSKIAAGDQRDLLNNILGEAERLNRYIQNLLDMTRLGHGGLELRRDWVSVEDIIAAALKRMEGALSGFRVALAVDSDLPLLHVHGAFVEQALVNILDNAIHFSPENGPITIAASVAGEKLHIDTIDDGPGIPEAEREMIFDMFYSVTGSDRHPRGTGLGLAICRGLIGAHGGEVEAMAGADGHGTLMRITLPLAHTDES</sequence>
<proteinExistence type="predicted"/>
<dbReference type="InterPro" id="IPR052023">
    <property type="entry name" value="Histidine_kinase_KdpD"/>
</dbReference>
<dbReference type="InterPro" id="IPR025201">
    <property type="entry name" value="KdpD_TM"/>
</dbReference>
<dbReference type="RefSeq" id="WP_092995359.1">
    <property type="nucleotide sequence ID" value="NZ_FMWD01000004.1"/>
</dbReference>
<comment type="subcellular location">
    <subcellularLocation>
        <location evidence="2">Membrane</location>
        <topology evidence="2">Multi-pass membrane protein</topology>
    </subcellularLocation>
</comment>
<feature type="transmembrane region" description="Helical" evidence="13">
    <location>
        <begin position="71"/>
        <end position="93"/>
    </location>
</feature>
<keyword evidence="5" id="KW-0808">Transferase</keyword>
<evidence type="ECO:0000256" key="13">
    <source>
        <dbReference type="SAM" id="Phobius"/>
    </source>
</evidence>
<dbReference type="SMART" id="SM00387">
    <property type="entry name" value="HATPase_c"/>
    <property type="match status" value="1"/>
</dbReference>
<keyword evidence="7" id="KW-0547">Nucleotide-binding</keyword>
<evidence type="ECO:0000256" key="7">
    <source>
        <dbReference type="ARBA" id="ARBA00022741"/>
    </source>
</evidence>
<evidence type="ECO:0000256" key="8">
    <source>
        <dbReference type="ARBA" id="ARBA00022777"/>
    </source>
</evidence>
<dbReference type="InterPro" id="IPR036890">
    <property type="entry name" value="HATPase_C_sf"/>
</dbReference>
<evidence type="ECO:0000313" key="16">
    <source>
        <dbReference type="Proteomes" id="UP000199648"/>
    </source>
</evidence>
<evidence type="ECO:0000256" key="1">
    <source>
        <dbReference type="ARBA" id="ARBA00000085"/>
    </source>
</evidence>
<keyword evidence="11" id="KW-0902">Two-component regulatory system</keyword>
<feature type="transmembrane region" description="Helical" evidence="13">
    <location>
        <begin position="23"/>
        <end position="41"/>
    </location>
</feature>
<name>A0A1G5Q9C5_9GAMM</name>
<evidence type="ECO:0000256" key="12">
    <source>
        <dbReference type="ARBA" id="ARBA00023136"/>
    </source>
</evidence>
<keyword evidence="16" id="KW-1185">Reference proteome</keyword>
<dbReference type="InterPro" id="IPR004358">
    <property type="entry name" value="Sig_transdc_His_kin-like_C"/>
</dbReference>
<dbReference type="InterPro" id="IPR029016">
    <property type="entry name" value="GAF-like_dom_sf"/>
</dbReference>
<dbReference type="GO" id="GO:0005886">
    <property type="term" value="C:plasma membrane"/>
    <property type="evidence" value="ECO:0007669"/>
    <property type="project" value="TreeGrafter"/>
</dbReference>
<feature type="domain" description="Histidine kinase" evidence="14">
    <location>
        <begin position="284"/>
        <end position="501"/>
    </location>
</feature>
<dbReference type="CDD" id="cd00075">
    <property type="entry name" value="HATPase"/>
    <property type="match status" value="1"/>
</dbReference>
<keyword evidence="12 13" id="KW-0472">Membrane</keyword>